<feature type="region of interest" description="Disordered" evidence="1">
    <location>
        <begin position="1"/>
        <end position="21"/>
    </location>
</feature>
<gene>
    <name evidence="2" type="ORF">Q4F19_13320</name>
</gene>
<comment type="caution">
    <text evidence="2">The sequence shown here is derived from an EMBL/GenBank/DDBJ whole genome shotgun (WGS) entry which is preliminary data.</text>
</comment>
<sequence length="63" mass="7108">MARGADDDVDNRNQRRDEVERSVRRAVVEAPHTAFPVEEIASFNENVADLLAKLTDGREADLR</sequence>
<evidence type="ECO:0000256" key="1">
    <source>
        <dbReference type="SAM" id="MobiDB-lite"/>
    </source>
</evidence>
<evidence type="ECO:0000313" key="2">
    <source>
        <dbReference type="EMBL" id="MDO6415367.1"/>
    </source>
</evidence>
<protein>
    <submittedName>
        <fullName evidence="2">Uncharacterized protein</fullName>
    </submittedName>
</protein>
<evidence type="ECO:0000313" key="3">
    <source>
        <dbReference type="Proteomes" id="UP001169764"/>
    </source>
</evidence>
<dbReference type="RefSeq" id="WP_303543327.1">
    <property type="nucleotide sequence ID" value="NZ_JAUOTP010000005.1"/>
</dbReference>
<name>A0ABT8YAK0_9SPHN</name>
<dbReference type="Proteomes" id="UP001169764">
    <property type="component" value="Unassembled WGS sequence"/>
</dbReference>
<accession>A0ABT8YAK0</accession>
<dbReference type="EMBL" id="JAUOTP010000005">
    <property type="protein sequence ID" value="MDO6415367.1"/>
    <property type="molecule type" value="Genomic_DNA"/>
</dbReference>
<keyword evidence="3" id="KW-1185">Reference proteome</keyword>
<organism evidence="2 3">
    <name type="scientific">Sphingomonas natans</name>
    <dbReference type="NCBI Taxonomy" id="3063330"/>
    <lineage>
        <taxon>Bacteria</taxon>
        <taxon>Pseudomonadati</taxon>
        <taxon>Pseudomonadota</taxon>
        <taxon>Alphaproteobacteria</taxon>
        <taxon>Sphingomonadales</taxon>
        <taxon>Sphingomonadaceae</taxon>
        <taxon>Sphingomonas</taxon>
    </lineage>
</organism>
<proteinExistence type="predicted"/>
<reference evidence="2" key="1">
    <citation type="submission" date="2023-07" db="EMBL/GenBank/DDBJ databases">
        <authorList>
            <person name="Kim M."/>
        </authorList>
    </citation>
    <scope>NUCLEOTIDE SEQUENCE</scope>
    <source>
        <strain evidence="2">BIUV-7</strain>
    </source>
</reference>